<organism evidence="2 3">
    <name type="scientific">Candidatus Yonathbacteria bacterium RIFCSPHIGHO2_02_FULL_44_14</name>
    <dbReference type="NCBI Taxonomy" id="1802724"/>
    <lineage>
        <taxon>Bacteria</taxon>
        <taxon>Candidatus Yonathiibacteriota</taxon>
    </lineage>
</organism>
<protein>
    <recommendedName>
        <fullName evidence="1">Hemerythrin-like domain-containing protein</fullName>
    </recommendedName>
</protein>
<feature type="domain" description="Hemerythrin-like" evidence="1">
    <location>
        <begin position="5"/>
        <end position="128"/>
    </location>
</feature>
<gene>
    <name evidence="2" type="ORF">A3D51_01860</name>
</gene>
<evidence type="ECO:0000259" key="1">
    <source>
        <dbReference type="Pfam" id="PF01814"/>
    </source>
</evidence>
<dbReference type="InterPro" id="IPR012312">
    <property type="entry name" value="Hemerythrin-like"/>
</dbReference>
<reference evidence="2 3" key="1">
    <citation type="journal article" date="2016" name="Nat. Commun.">
        <title>Thousands of microbial genomes shed light on interconnected biogeochemical processes in an aquifer system.</title>
        <authorList>
            <person name="Anantharaman K."/>
            <person name="Brown C.T."/>
            <person name="Hug L.A."/>
            <person name="Sharon I."/>
            <person name="Castelle C.J."/>
            <person name="Probst A.J."/>
            <person name="Thomas B.C."/>
            <person name="Singh A."/>
            <person name="Wilkins M.J."/>
            <person name="Karaoz U."/>
            <person name="Brodie E.L."/>
            <person name="Williams K.H."/>
            <person name="Hubbard S.S."/>
            <person name="Banfield J.F."/>
        </authorList>
    </citation>
    <scope>NUCLEOTIDE SEQUENCE [LARGE SCALE GENOMIC DNA]</scope>
</reference>
<dbReference type="EMBL" id="MHUT01000011">
    <property type="protein sequence ID" value="OHA81077.1"/>
    <property type="molecule type" value="Genomic_DNA"/>
</dbReference>
<sequence length="133" mass="15387">MSTDFIKTLEGEHQVIRDIFDSMDATNDLENKKNLIQKLQAVLEPHLRKEDTELYPALIKSSDEEVRRMANIFHLTMEAYAENFALVAGKILSIESRDVPSDIVVDYENIRDKIKDRITIEEVTIFPAYEKSI</sequence>
<comment type="caution">
    <text evidence="2">The sequence shown here is derived from an EMBL/GenBank/DDBJ whole genome shotgun (WGS) entry which is preliminary data.</text>
</comment>
<evidence type="ECO:0000313" key="3">
    <source>
        <dbReference type="Proteomes" id="UP000179118"/>
    </source>
</evidence>
<dbReference type="Pfam" id="PF01814">
    <property type="entry name" value="Hemerythrin"/>
    <property type="match status" value="1"/>
</dbReference>
<name>A0A1G2S7W7_9BACT</name>
<proteinExistence type="predicted"/>
<dbReference type="Proteomes" id="UP000179118">
    <property type="component" value="Unassembled WGS sequence"/>
</dbReference>
<dbReference type="AlphaFoldDB" id="A0A1G2S7W7"/>
<dbReference type="Gene3D" id="1.20.120.520">
    <property type="entry name" value="nmb1532 protein domain like"/>
    <property type="match status" value="1"/>
</dbReference>
<evidence type="ECO:0000313" key="2">
    <source>
        <dbReference type="EMBL" id="OHA81077.1"/>
    </source>
</evidence>
<accession>A0A1G2S7W7</accession>